<evidence type="ECO:0000313" key="3">
    <source>
        <dbReference type="Proteomes" id="UP000070463"/>
    </source>
</evidence>
<evidence type="ECO:0000313" key="2">
    <source>
        <dbReference type="EMBL" id="KXA96181.1"/>
    </source>
</evidence>
<gene>
    <name evidence="2" type="ORF">AKJ37_05870</name>
</gene>
<sequence length="93" mass="10167">MTSRTLKVNEEVCEGCGNCEGTCPINNILMALPDIPEPESQIIIKSKNGSVEIQNERNCIECERCIEACPTGTIELTNGNPKLDSEKCIGLRL</sequence>
<feature type="domain" description="4Fe-4S ferredoxin-type" evidence="1">
    <location>
        <begin position="4"/>
        <end position="33"/>
    </location>
</feature>
<dbReference type="PROSITE" id="PS00198">
    <property type="entry name" value="4FE4S_FER_1"/>
    <property type="match status" value="2"/>
</dbReference>
<dbReference type="AlphaFoldDB" id="A0A133UPQ6"/>
<accession>A0A133UPQ6</accession>
<dbReference type="Pfam" id="PF12838">
    <property type="entry name" value="Fer4_7"/>
    <property type="match status" value="1"/>
</dbReference>
<dbReference type="SUPFAM" id="SSF54862">
    <property type="entry name" value="4Fe-4S ferredoxins"/>
    <property type="match status" value="1"/>
</dbReference>
<dbReference type="EMBL" id="LHXR01000101">
    <property type="protein sequence ID" value="KXA96181.1"/>
    <property type="molecule type" value="Genomic_DNA"/>
</dbReference>
<keyword evidence="3" id="KW-1185">Reference proteome</keyword>
<evidence type="ECO:0000259" key="1">
    <source>
        <dbReference type="PROSITE" id="PS51379"/>
    </source>
</evidence>
<dbReference type="Proteomes" id="UP000070463">
    <property type="component" value="Unassembled WGS sequence"/>
</dbReference>
<organism evidence="2 3">
    <name type="scientific">candidate division MSBL1 archaeon SCGC-AAA259I09</name>
    <dbReference type="NCBI Taxonomy" id="1698267"/>
    <lineage>
        <taxon>Archaea</taxon>
        <taxon>Methanobacteriati</taxon>
        <taxon>Methanobacteriota</taxon>
        <taxon>candidate division MSBL1</taxon>
    </lineage>
</organism>
<dbReference type="InterPro" id="IPR017896">
    <property type="entry name" value="4Fe4S_Fe-S-bd"/>
</dbReference>
<dbReference type="Gene3D" id="3.30.70.20">
    <property type="match status" value="2"/>
</dbReference>
<comment type="caution">
    <text evidence="2">The sequence shown here is derived from an EMBL/GenBank/DDBJ whole genome shotgun (WGS) entry which is preliminary data.</text>
</comment>
<dbReference type="GO" id="GO:0016491">
    <property type="term" value="F:oxidoreductase activity"/>
    <property type="evidence" value="ECO:0007669"/>
    <property type="project" value="UniProtKB-ARBA"/>
</dbReference>
<name>A0A133UPQ6_9EURY</name>
<dbReference type="PROSITE" id="PS51379">
    <property type="entry name" value="4FE4S_FER_2"/>
    <property type="match status" value="2"/>
</dbReference>
<feature type="domain" description="4Fe-4S ferredoxin-type" evidence="1">
    <location>
        <begin position="49"/>
        <end position="79"/>
    </location>
</feature>
<dbReference type="InterPro" id="IPR017900">
    <property type="entry name" value="4Fe4S_Fe_S_CS"/>
</dbReference>
<reference evidence="2 3" key="1">
    <citation type="journal article" date="2016" name="Sci. Rep.">
        <title>Metabolic traits of an uncultured archaeal lineage -MSBL1- from brine pools of the Red Sea.</title>
        <authorList>
            <person name="Mwirichia R."/>
            <person name="Alam I."/>
            <person name="Rashid M."/>
            <person name="Vinu M."/>
            <person name="Ba-Alawi W."/>
            <person name="Anthony Kamau A."/>
            <person name="Kamanda Ngugi D."/>
            <person name="Goker M."/>
            <person name="Klenk H.P."/>
            <person name="Bajic V."/>
            <person name="Stingl U."/>
        </authorList>
    </citation>
    <scope>NUCLEOTIDE SEQUENCE [LARGE SCALE GENOMIC DNA]</scope>
    <source>
        <strain evidence="2">SCGC-AAA259I09</strain>
    </source>
</reference>
<protein>
    <recommendedName>
        <fullName evidence="1">4Fe-4S ferredoxin-type domain-containing protein</fullName>
    </recommendedName>
</protein>
<proteinExistence type="predicted"/>